<keyword evidence="1" id="KW-1133">Transmembrane helix</keyword>
<keyword evidence="3" id="KW-1185">Reference proteome</keyword>
<evidence type="ECO:0000313" key="2">
    <source>
        <dbReference type="EMBL" id="RNA39928.1"/>
    </source>
</evidence>
<evidence type="ECO:0000313" key="3">
    <source>
        <dbReference type="Proteomes" id="UP000276133"/>
    </source>
</evidence>
<protein>
    <submittedName>
        <fullName evidence="2">Uncharacterized protein</fullName>
    </submittedName>
</protein>
<keyword evidence="1" id="KW-0472">Membrane</keyword>
<dbReference type="AlphaFoldDB" id="A0A3M7SWH1"/>
<sequence>MFLNVPFEIGALFAHRTHVLLEIVVDFGLTSANKWTKFALVLDIWLWHHFLFAFALGPLVHAVRLLLLLAFFIEKVLLDKFVTSVITISIIGTVRAICTIVHVVHLVRVTIGHGAVVEAVVDAVVLGRTVAEYGAVLSG</sequence>
<keyword evidence="1" id="KW-0812">Transmembrane</keyword>
<accession>A0A3M7SWH1</accession>
<gene>
    <name evidence="2" type="ORF">BpHYR1_030952</name>
</gene>
<evidence type="ECO:0000256" key="1">
    <source>
        <dbReference type="SAM" id="Phobius"/>
    </source>
</evidence>
<feature type="transmembrane region" description="Helical" evidence="1">
    <location>
        <begin position="85"/>
        <end position="107"/>
    </location>
</feature>
<feature type="transmembrane region" description="Helical" evidence="1">
    <location>
        <begin position="50"/>
        <end position="73"/>
    </location>
</feature>
<comment type="caution">
    <text evidence="2">The sequence shown here is derived from an EMBL/GenBank/DDBJ whole genome shotgun (WGS) entry which is preliminary data.</text>
</comment>
<dbReference type="EMBL" id="REGN01000696">
    <property type="protein sequence ID" value="RNA39928.1"/>
    <property type="molecule type" value="Genomic_DNA"/>
</dbReference>
<organism evidence="2 3">
    <name type="scientific">Brachionus plicatilis</name>
    <name type="common">Marine rotifer</name>
    <name type="synonym">Brachionus muelleri</name>
    <dbReference type="NCBI Taxonomy" id="10195"/>
    <lineage>
        <taxon>Eukaryota</taxon>
        <taxon>Metazoa</taxon>
        <taxon>Spiralia</taxon>
        <taxon>Gnathifera</taxon>
        <taxon>Rotifera</taxon>
        <taxon>Eurotatoria</taxon>
        <taxon>Monogononta</taxon>
        <taxon>Pseudotrocha</taxon>
        <taxon>Ploima</taxon>
        <taxon>Brachionidae</taxon>
        <taxon>Brachionus</taxon>
    </lineage>
</organism>
<proteinExistence type="predicted"/>
<name>A0A3M7SWH1_BRAPC</name>
<reference evidence="2 3" key="1">
    <citation type="journal article" date="2018" name="Sci. Rep.">
        <title>Genomic signatures of local adaptation to the degree of environmental predictability in rotifers.</title>
        <authorList>
            <person name="Franch-Gras L."/>
            <person name="Hahn C."/>
            <person name="Garcia-Roger E.M."/>
            <person name="Carmona M.J."/>
            <person name="Serra M."/>
            <person name="Gomez A."/>
        </authorList>
    </citation>
    <scope>NUCLEOTIDE SEQUENCE [LARGE SCALE GENOMIC DNA]</scope>
    <source>
        <strain evidence="2">HYR1</strain>
    </source>
</reference>
<dbReference type="Proteomes" id="UP000276133">
    <property type="component" value="Unassembled WGS sequence"/>
</dbReference>